<dbReference type="Pfam" id="PF09084">
    <property type="entry name" value="NMT1"/>
    <property type="match status" value="1"/>
</dbReference>
<protein>
    <submittedName>
        <fullName evidence="5">ABC-type nitrate/sulfonate/bicarbonate transport system substrate-binding protein</fullName>
    </submittedName>
</protein>
<keyword evidence="6" id="KW-1185">Reference proteome</keyword>
<accession>A0A369AK13</accession>
<dbReference type="SUPFAM" id="SSF53850">
    <property type="entry name" value="Periplasmic binding protein-like II"/>
    <property type="match status" value="1"/>
</dbReference>
<dbReference type="EMBL" id="QPJT01000042">
    <property type="protein sequence ID" value="RCX08487.1"/>
    <property type="molecule type" value="Genomic_DNA"/>
</dbReference>
<reference evidence="5 6" key="1">
    <citation type="submission" date="2018-07" db="EMBL/GenBank/DDBJ databases">
        <title>Genomic Encyclopedia of Type Strains, Phase IV (KMG-IV): sequencing the most valuable type-strain genomes for metagenomic binning, comparative biology and taxonomic classification.</title>
        <authorList>
            <person name="Goeker M."/>
        </authorList>
    </citation>
    <scope>NUCLEOTIDE SEQUENCE [LARGE SCALE GENOMIC DNA]</scope>
    <source>
        <strain evidence="5 6">DSM 27016</strain>
    </source>
</reference>
<dbReference type="GO" id="GO:0042597">
    <property type="term" value="C:periplasmic space"/>
    <property type="evidence" value="ECO:0007669"/>
    <property type="project" value="UniProtKB-SubCell"/>
</dbReference>
<comment type="caution">
    <text evidence="5">The sequence shown here is derived from an EMBL/GenBank/DDBJ whole genome shotgun (WGS) entry which is preliminary data.</text>
</comment>
<sequence length="402" mass="43950">MNIGKTNKYAAAAVAAAGILILAVLAGVLFSNPETLKGIFNGALAQQDTVKENEGLKIDTARYTKAESGEYDVVFALDSWIGSTPAIYALDKQLDKKYSLKVGIETLWDEKTKMLGLKEGKFQAVELALPVFLDMQREYPGCGVIAAVTDLSYGSDGIISKPEIEELSEIKGKKVAYLSDGISKYSLGQFLSKANLKFKDIEPVEKASFEDMMEGISNGDIDAVVASDQLLFTVLNHVNNEGTDYMKLLLSSRDIADFMPTVLVISNDFAQEKPDKAKDFLKMWFDSVDGIIKNTDKSFLDILEASRKYPEVYGEVTEDDAKQSLAGIKLVSMNENLDYFGISAWDASARDAKLADIIEDTQGFIQSSEDASQEIDASKLISGAFVEAIFKETEKALGSEAE</sequence>
<dbReference type="Gene3D" id="3.40.190.10">
    <property type="entry name" value="Periplasmic binding protein-like II"/>
    <property type="match status" value="1"/>
</dbReference>
<evidence type="ECO:0000256" key="1">
    <source>
        <dbReference type="ARBA" id="ARBA00004418"/>
    </source>
</evidence>
<name>A0A369AK13_9FIRM</name>
<dbReference type="Proteomes" id="UP000253034">
    <property type="component" value="Unassembled WGS sequence"/>
</dbReference>
<gene>
    <name evidence="5" type="ORF">DFR58_1422</name>
</gene>
<comment type="subcellular location">
    <subcellularLocation>
        <location evidence="1">Periplasm</location>
    </subcellularLocation>
</comment>
<dbReference type="RefSeq" id="WP_114300170.1">
    <property type="nucleotide sequence ID" value="NZ_QPJT01000042.1"/>
</dbReference>
<evidence type="ECO:0000259" key="4">
    <source>
        <dbReference type="Pfam" id="PF09084"/>
    </source>
</evidence>
<keyword evidence="3" id="KW-0732">Signal</keyword>
<comment type="similarity">
    <text evidence="2">Belongs to the bacterial solute-binding protein SsuA/TauA family.</text>
</comment>
<dbReference type="InterPro" id="IPR015168">
    <property type="entry name" value="SsuA/THI5"/>
</dbReference>
<dbReference type="OrthoDB" id="9805566at2"/>
<organism evidence="5 6">
    <name type="scientific">Anaerobacterium chartisolvens</name>
    <dbReference type="NCBI Taxonomy" id="1297424"/>
    <lineage>
        <taxon>Bacteria</taxon>
        <taxon>Bacillati</taxon>
        <taxon>Bacillota</taxon>
        <taxon>Clostridia</taxon>
        <taxon>Eubacteriales</taxon>
        <taxon>Oscillospiraceae</taxon>
        <taxon>Anaerobacterium</taxon>
    </lineage>
</organism>
<dbReference type="AlphaFoldDB" id="A0A369AK13"/>
<evidence type="ECO:0000256" key="2">
    <source>
        <dbReference type="ARBA" id="ARBA00010742"/>
    </source>
</evidence>
<feature type="domain" description="SsuA/THI5-like" evidence="4">
    <location>
        <begin position="159"/>
        <end position="294"/>
    </location>
</feature>
<evidence type="ECO:0000313" key="5">
    <source>
        <dbReference type="EMBL" id="RCX08487.1"/>
    </source>
</evidence>
<dbReference type="PANTHER" id="PTHR30024:SF47">
    <property type="entry name" value="TAURINE-BINDING PERIPLASMIC PROTEIN"/>
    <property type="match status" value="1"/>
</dbReference>
<dbReference type="PANTHER" id="PTHR30024">
    <property type="entry name" value="ALIPHATIC SULFONATES-BINDING PROTEIN-RELATED"/>
    <property type="match status" value="1"/>
</dbReference>
<evidence type="ECO:0000256" key="3">
    <source>
        <dbReference type="ARBA" id="ARBA00022729"/>
    </source>
</evidence>
<proteinExistence type="inferred from homology"/>
<evidence type="ECO:0000313" key="6">
    <source>
        <dbReference type="Proteomes" id="UP000253034"/>
    </source>
</evidence>